<comment type="caution">
    <text evidence="3">The sequence shown here is derived from an EMBL/GenBank/DDBJ whole genome shotgun (WGS) entry which is preliminary data.</text>
</comment>
<dbReference type="AlphaFoldDB" id="A0AAW0EKX2"/>
<accession>A0AAW0EKX2</accession>
<proteinExistence type="predicted"/>
<reference evidence="3 4" key="1">
    <citation type="journal article" date="2021" name="MBio">
        <title>A New Model Trypanosomatid, Novymonas esmeraldas: Genomic Perception of Its 'Candidatus Pandoraea novymonadis' Endosymbiont.</title>
        <authorList>
            <person name="Zakharova A."/>
            <person name="Saura A."/>
            <person name="Butenko A."/>
            <person name="Podesvova L."/>
            <person name="Warmusova S."/>
            <person name="Kostygov A.Y."/>
            <person name="Nenarokova A."/>
            <person name="Lukes J."/>
            <person name="Opperdoes F.R."/>
            <person name="Yurchenko V."/>
        </authorList>
    </citation>
    <scope>NUCLEOTIDE SEQUENCE [LARGE SCALE GENOMIC DNA]</scope>
    <source>
        <strain evidence="3 4">E262AT.01</strain>
    </source>
</reference>
<evidence type="ECO:0000313" key="3">
    <source>
        <dbReference type="EMBL" id="KAK7194047.1"/>
    </source>
</evidence>
<evidence type="ECO:0000256" key="1">
    <source>
        <dbReference type="SAM" id="MobiDB-lite"/>
    </source>
</evidence>
<dbReference type="EMBL" id="JAECZO010000030">
    <property type="protein sequence ID" value="KAK7194047.1"/>
    <property type="molecule type" value="Genomic_DNA"/>
</dbReference>
<evidence type="ECO:0000313" key="4">
    <source>
        <dbReference type="Proteomes" id="UP001430356"/>
    </source>
</evidence>
<dbReference type="InterPro" id="IPR022035">
    <property type="entry name" value="PCIF1_WW"/>
</dbReference>
<evidence type="ECO:0000259" key="2">
    <source>
        <dbReference type="Pfam" id="PF12237"/>
    </source>
</evidence>
<dbReference type="PANTHER" id="PTHR21727">
    <property type="entry name" value="PHOSPHORYLATED CTD INTERACTING FACTOR 1"/>
    <property type="match status" value="1"/>
</dbReference>
<dbReference type="GO" id="GO:0099122">
    <property type="term" value="F:RNA polymerase II C-terminal domain binding"/>
    <property type="evidence" value="ECO:0007669"/>
    <property type="project" value="InterPro"/>
</dbReference>
<dbReference type="GO" id="GO:0016422">
    <property type="term" value="F:mRNA (2'-O-methyladenosine-N6-)-methyltransferase activity"/>
    <property type="evidence" value="ECO:0007669"/>
    <property type="project" value="InterPro"/>
</dbReference>
<feature type="domain" description="PCIF1 WW" evidence="2">
    <location>
        <begin position="360"/>
        <end position="460"/>
    </location>
</feature>
<dbReference type="InterPro" id="IPR039881">
    <property type="entry name" value="PCIF1-like"/>
</dbReference>
<dbReference type="Proteomes" id="UP001430356">
    <property type="component" value="Unassembled WGS sequence"/>
</dbReference>
<keyword evidence="4" id="KW-1185">Reference proteome</keyword>
<dbReference type="Pfam" id="PF12237">
    <property type="entry name" value="PCIF1_WW"/>
    <property type="match status" value="1"/>
</dbReference>
<feature type="region of interest" description="Disordered" evidence="1">
    <location>
        <begin position="597"/>
        <end position="622"/>
    </location>
</feature>
<organism evidence="3 4">
    <name type="scientific">Novymonas esmeraldas</name>
    <dbReference type="NCBI Taxonomy" id="1808958"/>
    <lineage>
        <taxon>Eukaryota</taxon>
        <taxon>Discoba</taxon>
        <taxon>Euglenozoa</taxon>
        <taxon>Kinetoplastea</taxon>
        <taxon>Metakinetoplastina</taxon>
        <taxon>Trypanosomatida</taxon>
        <taxon>Trypanosomatidae</taxon>
        <taxon>Novymonas</taxon>
    </lineage>
</organism>
<name>A0AAW0EKX2_9TRYP</name>
<dbReference type="PANTHER" id="PTHR21727:SF0">
    <property type="entry name" value="MRNA (2'-O-METHYLADENOSINE-N(6)-)-METHYLTRANSFERASE"/>
    <property type="match status" value="1"/>
</dbReference>
<sequence>MGAERRHSCQSGAAHEALPGVLEELLRYRASLDVHEELQRLCAAHLPASPSCDARGLLPAAIFEGQQSRATTPQHLSPGGEAAAHDAAEQTRSWVHPIIDVRRHAEVVELVPTSPNASVRLRLVAVKHAPGELLGVVEPADSTGDVNAAAVASSLPPISLARLRLLAPEPLYHDALLPAVEAIEPHRASKNMLDLWLNKLCGAANKMSTSFNQKRKKAWQLTDEATYVFYVARRRLAERLQVVRKMKDDCAARPPWEIHVCVETEDARLLEALGSAAPPTPTADTAETAIVVVNVVRGSASADDWASLRAWLAPPTSGASVVWALCEDGTLRLRVPIDAIAALRLHARFVVSRGTATLATTDCFLRALACLLLRYHGLCGGDMEKESGWHAAVPPSVMDVFEQHHHRRPQDSPSLTPSITVVECFASPFNATRRCFFSAFHDTDAPFGSLGNFFACPDAASCLTAATARRGSPHSRCCSPDAVVETTAAAAEMPPARQLLRLECNPPFDHEVIAAAFAHLLRWVDGPSTAATPTAVSILVIIPDSSQAHAAEVRAALETSRFCRWVRSLPPPDCLYVHGAQQQQQQQQQQLLRCNGAASTLPRAPRRKRPRGTDSEEDGVTVSRSGLVQLSCPTRVMVVQDDEAERVCTGAAIGDAVCLSWGRVSHEVGRSRRNE</sequence>
<protein>
    <submittedName>
        <fullName evidence="3">Phosphorylated CTD interacting factor 1 WW domain containing protein</fullName>
    </submittedName>
</protein>
<gene>
    <name evidence="3" type="ORF">NESM_000317200</name>
</gene>